<keyword evidence="8" id="KW-1185">Reference proteome</keyword>
<evidence type="ECO:0000256" key="2">
    <source>
        <dbReference type="ARBA" id="ARBA00023015"/>
    </source>
</evidence>
<feature type="domain" description="RNA polymerase sigma-70 region 2" evidence="5">
    <location>
        <begin position="33"/>
        <end position="93"/>
    </location>
</feature>
<dbReference type="Pfam" id="PF04542">
    <property type="entry name" value="Sigma70_r2"/>
    <property type="match status" value="1"/>
</dbReference>
<dbReference type="GO" id="GO:0003677">
    <property type="term" value="F:DNA binding"/>
    <property type="evidence" value="ECO:0007669"/>
    <property type="project" value="InterPro"/>
</dbReference>
<accession>A0A1B8ZXR3</accession>
<dbReference type="InterPro" id="IPR039425">
    <property type="entry name" value="RNA_pol_sigma-70-like"/>
</dbReference>
<evidence type="ECO:0000313" key="8">
    <source>
        <dbReference type="Proteomes" id="UP000092651"/>
    </source>
</evidence>
<dbReference type="CDD" id="cd06171">
    <property type="entry name" value="Sigma70_r4"/>
    <property type="match status" value="1"/>
</dbReference>
<dbReference type="EMBL" id="MAYH01000012">
    <property type="protein sequence ID" value="OCA76376.1"/>
    <property type="molecule type" value="Genomic_DNA"/>
</dbReference>
<dbReference type="InterPro" id="IPR014284">
    <property type="entry name" value="RNA_pol_sigma-70_dom"/>
</dbReference>
<evidence type="ECO:0000256" key="4">
    <source>
        <dbReference type="ARBA" id="ARBA00023163"/>
    </source>
</evidence>
<dbReference type="AlphaFoldDB" id="A0A1B8ZXR3"/>
<evidence type="ECO:0000259" key="6">
    <source>
        <dbReference type="Pfam" id="PF08281"/>
    </source>
</evidence>
<dbReference type="Gene3D" id="1.10.10.10">
    <property type="entry name" value="Winged helix-like DNA-binding domain superfamily/Winged helix DNA-binding domain"/>
    <property type="match status" value="1"/>
</dbReference>
<organism evidence="7 8">
    <name type="scientific">Chryseobacterium artocarpi</name>
    <dbReference type="NCBI Taxonomy" id="1414727"/>
    <lineage>
        <taxon>Bacteria</taxon>
        <taxon>Pseudomonadati</taxon>
        <taxon>Bacteroidota</taxon>
        <taxon>Flavobacteriia</taxon>
        <taxon>Flavobacteriales</taxon>
        <taxon>Weeksellaceae</taxon>
        <taxon>Chryseobacterium group</taxon>
        <taxon>Chryseobacterium</taxon>
    </lineage>
</organism>
<reference evidence="7 8" key="1">
    <citation type="submission" date="2016-07" db="EMBL/GenBank/DDBJ databases">
        <authorList>
            <person name="Jeong J.-J."/>
            <person name="Kim D.W."/>
            <person name="Sang M.K."/>
            <person name="Choi I.-G."/>
            <person name="Kim K.D."/>
        </authorList>
    </citation>
    <scope>NUCLEOTIDE SEQUENCE [LARGE SCALE GENOMIC DNA]</scope>
    <source>
        <strain evidence="7 8">UTM-3</strain>
    </source>
</reference>
<comment type="caution">
    <text evidence="7">The sequence shown here is derived from an EMBL/GenBank/DDBJ whole genome shotgun (WGS) entry which is preliminary data.</text>
</comment>
<dbReference type="SUPFAM" id="SSF88946">
    <property type="entry name" value="Sigma2 domain of RNA polymerase sigma factors"/>
    <property type="match status" value="1"/>
</dbReference>
<evidence type="ECO:0000259" key="5">
    <source>
        <dbReference type="Pfam" id="PF04542"/>
    </source>
</evidence>
<dbReference type="InterPro" id="IPR007627">
    <property type="entry name" value="RNA_pol_sigma70_r2"/>
</dbReference>
<dbReference type="InterPro" id="IPR013325">
    <property type="entry name" value="RNA_pol_sigma_r2"/>
</dbReference>
<gene>
    <name evidence="7" type="ORF">BBI01_06700</name>
</gene>
<dbReference type="InterPro" id="IPR013324">
    <property type="entry name" value="RNA_pol_sigma_r3/r4-like"/>
</dbReference>
<dbReference type="Proteomes" id="UP000092651">
    <property type="component" value="Unassembled WGS sequence"/>
</dbReference>
<protein>
    <recommendedName>
        <fullName evidence="9">RNA polymerase sigma-70 factor</fullName>
    </recommendedName>
</protein>
<dbReference type="PANTHER" id="PTHR43133">
    <property type="entry name" value="RNA POLYMERASE ECF-TYPE SIGMA FACTO"/>
    <property type="match status" value="1"/>
</dbReference>
<evidence type="ECO:0000256" key="3">
    <source>
        <dbReference type="ARBA" id="ARBA00023082"/>
    </source>
</evidence>
<dbReference type="GO" id="GO:0006352">
    <property type="term" value="P:DNA-templated transcription initiation"/>
    <property type="evidence" value="ECO:0007669"/>
    <property type="project" value="InterPro"/>
</dbReference>
<dbReference type="NCBIfam" id="TIGR02985">
    <property type="entry name" value="Sig70_bacteroi1"/>
    <property type="match status" value="1"/>
</dbReference>
<evidence type="ECO:0008006" key="9">
    <source>
        <dbReference type="Google" id="ProtNLM"/>
    </source>
</evidence>
<dbReference type="Gene3D" id="1.10.1740.10">
    <property type="match status" value="1"/>
</dbReference>
<dbReference type="Pfam" id="PF08281">
    <property type="entry name" value="Sigma70_r4_2"/>
    <property type="match status" value="1"/>
</dbReference>
<dbReference type="GO" id="GO:0016987">
    <property type="term" value="F:sigma factor activity"/>
    <property type="evidence" value="ECO:0007669"/>
    <property type="project" value="UniProtKB-KW"/>
</dbReference>
<dbReference type="InterPro" id="IPR036388">
    <property type="entry name" value="WH-like_DNA-bd_sf"/>
</dbReference>
<feature type="domain" description="RNA polymerase sigma factor 70 region 4 type 2" evidence="6">
    <location>
        <begin position="123"/>
        <end position="175"/>
    </location>
</feature>
<dbReference type="NCBIfam" id="TIGR02937">
    <property type="entry name" value="sigma70-ECF"/>
    <property type="match status" value="1"/>
</dbReference>
<comment type="similarity">
    <text evidence="1">Belongs to the sigma-70 factor family. ECF subfamily.</text>
</comment>
<keyword evidence="2" id="KW-0805">Transcription regulation</keyword>
<dbReference type="InterPro" id="IPR013249">
    <property type="entry name" value="RNA_pol_sigma70_r4_t2"/>
</dbReference>
<dbReference type="PANTHER" id="PTHR43133:SF46">
    <property type="entry name" value="RNA POLYMERASE SIGMA-70 FACTOR ECF SUBFAMILY"/>
    <property type="match status" value="1"/>
</dbReference>
<proteinExistence type="inferred from homology"/>
<keyword evidence="3" id="KW-0731">Sigma factor</keyword>
<dbReference type="OrthoDB" id="759001at2"/>
<name>A0A1B8ZXR3_9FLAO</name>
<evidence type="ECO:0000256" key="1">
    <source>
        <dbReference type="ARBA" id="ARBA00010641"/>
    </source>
</evidence>
<evidence type="ECO:0000313" key="7">
    <source>
        <dbReference type="EMBL" id="OCA76376.1"/>
    </source>
</evidence>
<dbReference type="RefSeq" id="WP_065394045.1">
    <property type="nucleotide sequence ID" value="NZ_MAYH01000012.1"/>
</dbReference>
<sequence length="193" mass="22382">MKSIMMIDEKELLNRLQNGDQLAFSHVFTTYYSGMCLFAEKYVGTEYAEDITENVFLKLLEAAIPFNDSTHLKAYLYRSVKHSCLDWLKSKTREYTRHSAYIEAYNEPQLSYLTRIMETETIRILYNALESLPDQTAQVMKMTYLDGLSNQKTADELGVSINTVKTHKQRGLGKLRQILPKEHFGILLVFLFS</sequence>
<dbReference type="InterPro" id="IPR014327">
    <property type="entry name" value="RNA_pol_sigma70_bacteroid"/>
</dbReference>
<dbReference type="SUPFAM" id="SSF88659">
    <property type="entry name" value="Sigma3 and sigma4 domains of RNA polymerase sigma factors"/>
    <property type="match status" value="1"/>
</dbReference>
<keyword evidence="4" id="KW-0804">Transcription</keyword>